<organism evidence="2">
    <name type="scientific">marine sediment metagenome</name>
    <dbReference type="NCBI Taxonomy" id="412755"/>
    <lineage>
        <taxon>unclassified sequences</taxon>
        <taxon>metagenomes</taxon>
        <taxon>ecological metagenomes</taxon>
    </lineage>
</organism>
<evidence type="ECO:0000313" key="2">
    <source>
        <dbReference type="EMBL" id="GAI07996.1"/>
    </source>
</evidence>
<name>X1LQB1_9ZZZZ</name>
<proteinExistence type="predicted"/>
<feature type="compositionally biased region" description="Polar residues" evidence="1">
    <location>
        <begin position="51"/>
        <end position="62"/>
    </location>
</feature>
<evidence type="ECO:0000256" key="1">
    <source>
        <dbReference type="SAM" id="MobiDB-lite"/>
    </source>
</evidence>
<gene>
    <name evidence="2" type="ORF">S06H3_12466</name>
</gene>
<accession>X1LQB1</accession>
<reference evidence="2" key="1">
    <citation type="journal article" date="2014" name="Front. Microbiol.">
        <title>High frequency of phylogenetically diverse reductive dehalogenase-homologous genes in deep subseafloor sedimentary metagenomes.</title>
        <authorList>
            <person name="Kawai M."/>
            <person name="Futagami T."/>
            <person name="Toyoda A."/>
            <person name="Takaki Y."/>
            <person name="Nishi S."/>
            <person name="Hori S."/>
            <person name="Arai W."/>
            <person name="Tsubouchi T."/>
            <person name="Morono Y."/>
            <person name="Uchiyama I."/>
            <person name="Ito T."/>
            <person name="Fujiyama A."/>
            <person name="Inagaki F."/>
            <person name="Takami H."/>
        </authorList>
    </citation>
    <scope>NUCLEOTIDE SEQUENCE</scope>
    <source>
        <strain evidence="2">Expedition CK06-06</strain>
    </source>
</reference>
<dbReference type="AlphaFoldDB" id="X1LQB1"/>
<comment type="caution">
    <text evidence="2">The sequence shown here is derived from an EMBL/GenBank/DDBJ whole genome shotgun (WGS) entry which is preliminary data.</text>
</comment>
<sequence length="73" mass="8709">MKTQLKLFNFETKKQKEKRLKEKKEKRDFDKILKEGKKFFRISGHVRNRATPDSFTNLTNVSHLPRDPPLTPP</sequence>
<feature type="region of interest" description="Disordered" evidence="1">
    <location>
        <begin position="50"/>
        <end position="73"/>
    </location>
</feature>
<protein>
    <submittedName>
        <fullName evidence="2">Uncharacterized protein</fullName>
    </submittedName>
</protein>
<dbReference type="EMBL" id="BARV01006099">
    <property type="protein sequence ID" value="GAI07996.1"/>
    <property type="molecule type" value="Genomic_DNA"/>
</dbReference>